<accession>A0ABU3NQ83</accession>
<evidence type="ECO:0000313" key="3">
    <source>
        <dbReference type="Proteomes" id="UP001254165"/>
    </source>
</evidence>
<gene>
    <name evidence="2" type="ORF">QYE77_11985</name>
</gene>
<evidence type="ECO:0000313" key="2">
    <source>
        <dbReference type="EMBL" id="MDT8898984.1"/>
    </source>
</evidence>
<feature type="transmembrane region" description="Helical" evidence="1">
    <location>
        <begin position="127"/>
        <end position="146"/>
    </location>
</feature>
<dbReference type="Proteomes" id="UP001254165">
    <property type="component" value="Unassembled WGS sequence"/>
</dbReference>
<dbReference type="RefSeq" id="WP_315625659.1">
    <property type="nucleotide sequence ID" value="NZ_JAUHMF010000002.1"/>
</dbReference>
<dbReference type="EMBL" id="JAUHMF010000002">
    <property type="protein sequence ID" value="MDT8898984.1"/>
    <property type="molecule type" value="Genomic_DNA"/>
</dbReference>
<feature type="transmembrane region" description="Helical" evidence="1">
    <location>
        <begin position="47"/>
        <end position="67"/>
    </location>
</feature>
<keyword evidence="3" id="KW-1185">Reference proteome</keyword>
<organism evidence="2 3">
    <name type="scientific">Thermanaerothrix solaris</name>
    <dbReference type="NCBI Taxonomy" id="3058434"/>
    <lineage>
        <taxon>Bacteria</taxon>
        <taxon>Bacillati</taxon>
        <taxon>Chloroflexota</taxon>
        <taxon>Anaerolineae</taxon>
        <taxon>Anaerolineales</taxon>
        <taxon>Anaerolineaceae</taxon>
        <taxon>Thermanaerothrix</taxon>
    </lineage>
</organism>
<feature type="transmembrane region" description="Helical" evidence="1">
    <location>
        <begin position="14"/>
        <end position="35"/>
    </location>
</feature>
<comment type="caution">
    <text evidence="2">The sequence shown here is derived from an EMBL/GenBank/DDBJ whole genome shotgun (WGS) entry which is preliminary data.</text>
</comment>
<proteinExistence type="predicted"/>
<evidence type="ECO:0000256" key="1">
    <source>
        <dbReference type="SAM" id="Phobius"/>
    </source>
</evidence>
<name>A0ABU3NQ83_9CHLR</name>
<evidence type="ECO:0008006" key="4">
    <source>
        <dbReference type="Google" id="ProtNLM"/>
    </source>
</evidence>
<reference evidence="2 3" key="1">
    <citation type="submission" date="2023-07" db="EMBL/GenBank/DDBJ databases">
        <title>Novel species of Thermanaerothrix with wide hydrolytic capabilities.</title>
        <authorList>
            <person name="Zayulina K.S."/>
            <person name="Podosokorskaya O.A."/>
            <person name="Elcheninov A.G."/>
        </authorList>
    </citation>
    <scope>NUCLEOTIDE SEQUENCE [LARGE SCALE GENOMIC DNA]</scope>
    <source>
        <strain evidence="2 3">4228-RoL</strain>
    </source>
</reference>
<feature type="transmembrane region" description="Helical" evidence="1">
    <location>
        <begin position="87"/>
        <end position="106"/>
    </location>
</feature>
<sequence length="161" mass="17715">MDTLNLILLSLHNLTRWAVLILGGVAFVRSMGGWIGHRPFTPGDGRAGMLFTLAFDLQILLGLILYLTRGWGSVLIGDLGAAMREAALRFFAVEHIFLMLIALGIAHMARTLSKKAPTDAQKHRRAALGFGLALLLTLAAIPWPFLAQNARPWLRLFGFQI</sequence>
<keyword evidence="1" id="KW-0472">Membrane</keyword>
<keyword evidence="1" id="KW-0812">Transmembrane</keyword>
<protein>
    <recommendedName>
        <fullName evidence="4">Cytochrome B</fullName>
    </recommendedName>
</protein>
<keyword evidence="1" id="KW-1133">Transmembrane helix</keyword>